<dbReference type="Pfam" id="PF00496">
    <property type="entry name" value="SBP_bac_5"/>
    <property type="match status" value="1"/>
</dbReference>
<keyword evidence="1 2" id="KW-0732">Signal</keyword>
<accession>A0ABV2SB90</accession>
<evidence type="ECO:0000259" key="3">
    <source>
        <dbReference type="Pfam" id="PF00496"/>
    </source>
</evidence>
<evidence type="ECO:0000256" key="1">
    <source>
        <dbReference type="ARBA" id="ARBA00022729"/>
    </source>
</evidence>
<evidence type="ECO:0000256" key="2">
    <source>
        <dbReference type="SAM" id="SignalP"/>
    </source>
</evidence>
<dbReference type="Gene3D" id="3.40.190.10">
    <property type="entry name" value="Periplasmic binding protein-like II"/>
    <property type="match status" value="1"/>
</dbReference>
<dbReference type="Proteomes" id="UP001549366">
    <property type="component" value="Unassembled WGS sequence"/>
</dbReference>
<dbReference type="PIRSF" id="PIRSF002741">
    <property type="entry name" value="MppA"/>
    <property type="match status" value="1"/>
</dbReference>
<name>A0ABV2SB90_9GAMM</name>
<dbReference type="PANTHER" id="PTHR30290:SF64">
    <property type="entry name" value="ABC TRANSPORTER PERIPLASMIC BINDING PROTEIN"/>
    <property type="match status" value="1"/>
</dbReference>
<dbReference type="InterPro" id="IPR039424">
    <property type="entry name" value="SBP_5"/>
</dbReference>
<dbReference type="RefSeq" id="WP_354016238.1">
    <property type="nucleotide sequence ID" value="NZ_JBEWTB010000002.1"/>
</dbReference>
<dbReference type="PANTHER" id="PTHR30290">
    <property type="entry name" value="PERIPLASMIC BINDING COMPONENT OF ABC TRANSPORTER"/>
    <property type="match status" value="1"/>
</dbReference>
<dbReference type="CDD" id="cd08497">
    <property type="entry name" value="MbnE-like"/>
    <property type="match status" value="1"/>
</dbReference>
<protein>
    <submittedName>
        <fullName evidence="4">Microcin C transport system substrate-binding protein</fullName>
    </submittedName>
</protein>
<evidence type="ECO:0000313" key="5">
    <source>
        <dbReference type="Proteomes" id="UP001549366"/>
    </source>
</evidence>
<feature type="chain" id="PRO_5045060166" evidence="2">
    <location>
        <begin position="22"/>
        <end position="519"/>
    </location>
</feature>
<evidence type="ECO:0000313" key="4">
    <source>
        <dbReference type="EMBL" id="MET4755030.1"/>
    </source>
</evidence>
<dbReference type="InterPro" id="IPR000914">
    <property type="entry name" value="SBP_5_dom"/>
</dbReference>
<organism evidence="4 5">
    <name type="scientific">Endozoicomonas lisbonensis</name>
    <dbReference type="NCBI Taxonomy" id="3120522"/>
    <lineage>
        <taxon>Bacteria</taxon>
        <taxon>Pseudomonadati</taxon>
        <taxon>Pseudomonadota</taxon>
        <taxon>Gammaproteobacteria</taxon>
        <taxon>Oceanospirillales</taxon>
        <taxon>Endozoicomonadaceae</taxon>
        <taxon>Endozoicomonas</taxon>
    </lineage>
</organism>
<dbReference type="SUPFAM" id="SSF53850">
    <property type="entry name" value="Periplasmic binding protein-like II"/>
    <property type="match status" value="1"/>
</dbReference>
<reference evidence="4 5" key="1">
    <citation type="submission" date="2024-06" db="EMBL/GenBank/DDBJ databases">
        <title>Genomic Encyclopedia of Type Strains, Phase V (KMG-V): Genome sequencing to study the core and pangenomes of soil and plant-associated prokaryotes.</title>
        <authorList>
            <person name="Whitman W."/>
        </authorList>
    </citation>
    <scope>NUCLEOTIDE SEQUENCE [LARGE SCALE GENOMIC DNA]</scope>
    <source>
        <strain evidence="4 5">NE40</strain>
    </source>
</reference>
<dbReference type="InterPro" id="IPR030678">
    <property type="entry name" value="Peptide/Ni-bd"/>
</dbReference>
<dbReference type="EMBL" id="JBEWTB010000002">
    <property type="protein sequence ID" value="MET4755030.1"/>
    <property type="molecule type" value="Genomic_DNA"/>
</dbReference>
<feature type="signal peptide" evidence="2">
    <location>
        <begin position="1"/>
        <end position="21"/>
    </location>
</feature>
<proteinExistence type="predicted"/>
<dbReference type="Gene3D" id="3.10.105.10">
    <property type="entry name" value="Dipeptide-binding Protein, Domain 3"/>
    <property type="match status" value="1"/>
</dbReference>
<keyword evidence="5" id="KW-1185">Reference proteome</keyword>
<feature type="domain" description="Solute-binding protein family 5" evidence="3">
    <location>
        <begin position="104"/>
        <end position="511"/>
    </location>
</feature>
<gene>
    <name evidence="4" type="ORF">V5J35_000222</name>
</gene>
<comment type="caution">
    <text evidence="4">The sequence shown here is derived from an EMBL/GenBank/DDBJ whole genome shotgun (WGS) entry which is preliminary data.</text>
</comment>
<sequence length="519" mass="58953">MTNRLCFLLLVMICHSVWVWAMPVGALKEHAITLPGTPKYPADFKHFDYVNPNAPKGGEFSESVQGNFNNLNPYSINGDHAAMSSLLYDKLMHFSIDEPYSAYGLIAESVERARDSSWVIFNLRQNARFHDGKPVTARDVAFSYNILTSKGDLIYKVNFTGVESVEILSPYRILFRFKAPGNRKLPFLLASLPVLPEHYWSAGNKDFSKTTLDIPVGSGPYRMKTVKPGREIVYTRDPDYWGKDLPVNHGRFNFDQLRFEYINLSIAELDALKSGASNFLTEMVARTWHTAYDIPAVRQGDIIKERIRVKSNIGMNAFMFNTRRPPLDNRKVREALILLFDFEWINKHLMFGEYTRNDSYFVNTDMAARGLPSSAEIKLLKPYFGQLASEVLTKEYQPPKTDGSGNNRKNIAKAIELLKAEGWELDQGKMIHQKTGQPMELKILNQIPQMGPSLNSYKKSLDQAGVQLTIQTLDTHQIVHHTQKLDYDLINWGFGHAMSPGKEMLDGFGCETPGRSHQS</sequence>